<evidence type="ECO:0000256" key="1">
    <source>
        <dbReference type="SAM" id="Phobius"/>
    </source>
</evidence>
<sequence>MQKHEAKSLCQQHKYRYVLIQLTDGTVHDGIIENVDDDYVYLAIPVGGRAGGESETRAFGWGYPYYRYPNHGYPYYPRRRFYRGIFPLVALTVISLLPYY</sequence>
<keyword evidence="1" id="KW-1133">Transmembrane helix</keyword>
<gene>
    <name evidence="2" type="ORF">M5X16_03800</name>
    <name evidence="3" type="ORF">PC41400_23180</name>
</gene>
<organism evidence="3 4">
    <name type="scientific">Paenibacillus chitinolyticus</name>
    <dbReference type="NCBI Taxonomy" id="79263"/>
    <lineage>
        <taxon>Bacteria</taxon>
        <taxon>Bacillati</taxon>
        <taxon>Bacillota</taxon>
        <taxon>Bacilli</taxon>
        <taxon>Bacillales</taxon>
        <taxon>Paenibacillaceae</taxon>
        <taxon>Paenibacillus</taxon>
    </lineage>
</organism>
<dbReference type="Proteomes" id="UP000288943">
    <property type="component" value="Chromosome"/>
</dbReference>
<name>A0A410X1C5_9BACL</name>
<dbReference type="GeneID" id="95377699"/>
<dbReference type="EMBL" id="JAMDMJ010000003">
    <property type="protein sequence ID" value="MCY9594899.1"/>
    <property type="molecule type" value="Genomic_DNA"/>
</dbReference>
<keyword evidence="1" id="KW-0472">Membrane</keyword>
<evidence type="ECO:0000313" key="5">
    <source>
        <dbReference type="Proteomes" id="UP001527202"/>
    </source>
</evidence>
<dbReference type="OrthoDB" id="2943863at2"/>
<protein>
    <recommendedName>
        <fullName evidence="6">Phosphatidylinositol kinase</fullName>
    </recommendedName>
</protein>
<dbReference type="Proteomes" id="UP001527202">
    <property type="component" value="Unassembled WGS sequence"/>
</dbReference>
<keyword evidence="1" id="KW-0812">Transmembrane</keyword>
<accession>A0A410X1C5</accession>
<evidence type="ECO:0000313" key="2">
    <source>
        <dbReference type="EMBL" id="MCY9594899.1"/>
    </source>
</evidence>
<feature type="transmembrane region" description="Helical" evidence="1">
    <location>
        <begin position="81"/>
        <end position="99"/>
    </location>
</feature>
<evidence type="ECO:0000313" key="3">
    <source>
        <dbReference type="EMBL" id="QAV20416.1"/>
    </source>
</evidence>
<evidence type="ECO:0008006" key="6">
    <source>
        <dbReference type="Google" id="ProtNLM"/>
    </source>
</evidence>
<keyword evidence="5" id="KW-1185">Reference proteome</keyword>
<dbReference type="KEGG" id="pchi:PC41400_23180"/>
<dbReference type="EMBL" id="CP026520">
    <property type="protein sequence ID" value="QAV20416.1"/>
    <property type="molecule type" value="Genomic_DNA"/>
</dbReference>
<proteinExistence type="predicted"/>
<evidence type="ECO:0000313" key="4">
    <source>
        <dbReference type="Proteomes" id="UP000288943"/>
    </source>
</evidence>
<dbReference type="AlphaFoldDB" id="A0A410X1C5"/>
<dbReference type="RefSeq" id="WP_042230061.1">
    <property type="nucleotide sequence ID" value="NZ_CP026520.1"/>
</dbReference>
<reference evidence="2 5" key="2">
    <citation type="submission" date="2022-05" db="EMBL/GenBank/DDBJ databases">
        <title>Genome Sequencing of Bee-Associated Microbes.</title>
        <authorList>
            <person name="Dunlap C."/>
        </authorList>
    </citation>
    <scope>NUCLEOTIDE SEQUENCE [LARGE SCALE GENOMIC DNA]</scope>
    <source>
        <strain evidence="2 5">NRRL B-23120</strain>
    </source>
</reference>
<reference evidence="3 4" key="1">
    <citation type="submission" date="2018-01" db="EMBL/GenBank/DDBJ databases">
        <title>The whole genome sequencing and assembly of Paenibacillus chitinolyticus KCCM 41400 strain.</title>
        <authorList>
            <person name="Kim J.-Y."/>
            <person name="Park M.-K."/>
            <person name="Lee Y.-J."/>
            <person name="Yi H."/>
            <person name="Bahn Y.-S."/>
            <person name="Kim J.F."/>
            <person name="Lee D.-W."/>
        </authorList>
    </citation>
    <scope>NUCLEOTIDE SEQUENCE [LARGE SCALE GENOMIC DNA]</scope>
    <source>
        <strain evidence="3 4">KCCM 41400</strain>
    </source>
</reference>